<dbReference type="Proteomes" id="UP000789759">
    <property type="component" value="Unassembled WGS sequence"/>
</dbReference>
<reference evidence="2" key="1">
    <citation type="submission" date="2021-06" db="EMBL/GenBank/DDBJ databases">
        <authorList>
            <person name="Kallberg Y."/>
            <person name="Tangrot J."/>
            <person name="Rosling A."/>
        </authorList>
    </citation>
    <scope>NUCLEOTIDE SEQUENCE</scope>
    <source>
        <strain evidence="2">FL966</strain>
    </source>
</reference>
<comment type="caution">
    <text evidence="2">The sequence shown here is derived from an EMBL/GenBank/DDBJ whole genome shotgun (WGS) entry which is preliminary data.</text>
</comment>
<organism evidence="2 3">
    <name type="scientific">Cetraspora pellucida</name>
    <dbReference type="NCBI Taxonomy" id="1433469"/>
    <lineage>
        <taxon>Eukaryota</taxon>
        <taxon>Fungi</taxon>
        <taxon>Fungi incertae sedis</taxon>
        <taxon>Mucoromycota</taxon>
        <taxon>Glomeromycotina</taxon>
        <taxon>Glomeromycetes</taxon>
        <taxon>Diversisporales</taxon>
        <taxon>Gigasporaceae</taxon>
        <taxon>Cetraspora</taxon>
    </lineage>
</organism>
<sequence length="53" mass="6025">MFQDLAVYALNVTRNLALDVFASNGKQKTPEGFQKEKNIQKEEVIPEDDIQEA</sequence>
<gene>
    <name evidence="2" type="ORF">CPELLU_LOCUS301</name>
</gene>
<dbReference type="EMBL" id="CAJVQA010000072">
    <property type="protein sequence ID" value="CAG8454147.1"/>
    <property type="molecule type" value="Genomic_DNA"/>
</dbReference>
<evidence type="ECO:0000313" key="3">
    <source>
        <dbReference type="Proteomes" id="UP000789759"/>
    </source>
</evidence>
<feature type="compositionally biased region" description="Basic and acidic residues" evidence="1">
    <location>
        <begin position="33"/>
        <end position="44"/>
    </location>
</feature>
<proteinExistence type="predicted"/>
<protein>
    <submittedName>
        <fullName evidence="2">199_t:CDS:1</fullName>
    </submittedName>
</protein>
<keyword evidence="3" id="KW-1185">Reference proteome</keyword>
<accession>A0A9N8VG63</accession>
<dbReference type="AlphaFoldDB" id="A0A9N8VG63"/>
<evidence type="ECO:0000313" key="2">
    <source>
        <dbReference type="EMBL" id="CAG8454147.1"/>
    </source>
</evidence>
<name>A0A9N8VG63_9GLOM</name>
<feature type="region of interest" description="Disordered" evidence="1">
    <location>
        <begin position="26"/>
        <end position="53"/>
    </location>
</feature>
<evidence type="ECO:0000256" key="1">
    <source>
        <dbReference type="SAM" id="MobiDB-lite"/>
    </source>
</evidence>